<protein>
    <submittedName>
        <fullName evidence="5">Thiamine pyrophosphate-dependent enzyme</fullName>
    </submittedName>
</protein>
<dbReference type="Proteomes" id="UP001230986">
    <property type="component" value="Unassembled WGS sequence"/>
</dbReference>
<dbReference type="Gene3D" id="3.40.50.970">
    <property type="match status" value="1"/>
</dbReference>
<sequence>MVRPGKYTEWNKQVAEWKAKYPLKFKLTDEVKSNLYIKDFLGGDTGEVIMQQHVISLLSEMTKGQAIITTGVGQHQMWAGQYYTYKNPRSYITSAGAGSMGYGYPAALGAKVGRPDKQVIDIDGDGSFVMNIQELATAHIEKIAAKAIILNNQHLGMVVQWEDHIYDSNRGHTFLGDPDNPHAIYPDFIAIAKGFGVKAERVFHKRDLKAALQRMLDSKEAYVLDIIVPYTEHVMPFIPAGKTYKDIIVE</sequence>
<evidence type="ECO:0000259" key="4">
    <source>
        <dbReference type="Pfam" id="PF02775"/>
    </source>
</evidence>
<dbReference type="EMBL" id="JASVEJ010000039">
    <property type="protein sequence ID" value="MDL5057849.1"/>
    <property type="molecule type" value="Genomic_DNA"/>
</dbReference>
<dbReference type="InterPro" id="IPR011766">
    <property type="entry name" value="TPP_enzyme_TPP-bd"/>
</dbReference>
<dbReference type="Pfam" id="PF02775">
    <property type="entry name" value="TPP_enzyme_C"/>
    <property type="match status" value="1"/>
</dbReference>
<accession>A0ABT7M0Q1</accession>
<keyword evidence="3" id="KW-0786">Thiamine pyrophosphate</keyword>
<dbReference type="InterPro" id="IPR045229">
    <property type="entry name" value="TPP_enz"/>
</dbReference>
<comment type="caution">
    <text evidence="5">The sequence shown here is derived from an EMBL/GenBank/DDBJ whole genome shotgun (WGS) entry which is preliminary data.</text>
</comment>
<name>A0ABT7M0Q1_9CYAN</name>
<feature type="domain" description="Thiamine pyrophosphate enzyme TPP-binding" evidence="4">
    <location>
        <begin position="71"/>
        <end position="226"/>
    </location>
</feature>
<reference evidence="5 6" key="1">
    <citation type="submission" date="2023-06" db="EMBL/GenBank/DDBJ databases">
        <title>Whole genome sequence of Oscillatoria calcuttensis NRMC-F 0142.</title>
        <authorList>
            <person name="Shakena Fathima T."/>
            <person name="Muralitharan G."/>
            <person name="Thajuddin N."/>
        </authorList>
    </citation>
    <scope>NUCLEOTIDE SEQUENCE [LARGE SCALE GENOMIC DNA]</scope>
    <source>
        <strain evidence="5 6">NRMC-F 0142</strain>
    </source>
</reference>
<dbReference type="PANTHER" id="PTHR18968:SF13">
    <property type="entry name" value="ACETOLACTATE SYNTHASE CATALYTIC SUBUNIT, MITOCHONDRIAL"/>
    <property type="match status" value="1"/>
</dbReference>
<keyword evidence="6" id="KW-1185">Reference proteome</keyword>
<evidence type="ECO:0000256" key="2">
    <source>
        <dbReference type="ARBA" id="ARBA00007812"/>
    </source>
</evidence>
<comment type="similarity">
    <text evidence="2">Belongs to the TPP enzyme family.</text>
</comment>
<proteinExistence type="inferred from homology"/>
<organism evidence="5 6">
    <name type="scientific">Geitlerinema calcuttense NRMC-F 0142</name>
    <dbReference type="NCBI Taxonomy" id="2922238"/>
    <lineage>
        <taxon>Bacteria</taxon>
        <taxon>Bacillati</taxon>
        <taxon>Cyanobacteriota</taxon>
        <taxon>Cyanophyceae</taxon>
        <taxon>Geitlerinematales</taxon>
        <taxon>Geitlerinemataceae</taxon>
        <taxon>Geitlerinema</taxon>
    </lineage>
</organism>
<evidence type="ECO:0000313" key="5">
    <source>
        <dbReference type="EMBL" id="MDL5057849.1"/>
    </source>
</evidence>
<dbReference type="PROSITE" id="PS00187">
    <property type="entry name" value="TPP_ENZYMES"/>
    <property type="match status" value="1"/>
</dbReference>
<comment type="cofactor">
    <cofactor evidence="1">
        <name>thiamine diphosphate</name>
        <dbReference type="ChEBI" id="CHEBI:58937"/>
    </cofactor>
</comment>
<dbReference type="Gene3D" id="3.40.50.1220">
    <property type="entry name" value="TPP-binding domain"/>
    <property type="match status" value="1"/>
</dbReference>
<dbReference type="CDD" id="cd02015">
    <property type="entry name" value="TPP_AHAS"/>
    <property type="match status" value="1"/>
</dbReference>
<dbReference type="InterPro" id="IPR029061">
    <property type="entry name" value="THDP-binding"/>
</dbReference>
<evidence type="ECO:0000313" key="6">
    <source>
        <dbReference type="Proteomes" id="UP001230986"/>
    </source>
</evidence>
<evidence type="ECO:0000256" key="1">
    <source>
        <dbReference type="ARBA" id="ARBA00001964"/>
    </source>
</evidence>
<dbReference type="SUPFAM" id="SSF52518">
    <property type="entry name" value="Thiamin diphosphate-binding fold (THDP-binding)"/>
    <property type="match status" value="1"/>
</dbReference>
<evidence type="ECO:0000256" key="3">
    <source>
        <dbReference type="ARBA" id="ARBA00023052"/>
    </source>
</evidence>
<dbReference type="PANTHER" id="PTHR18968">
    <property type="entry name" value="THIAMINE PYROPHOSPHATE ENZYMES"/>
    <property type="match status" value="1"/>
</dbReference>
<gene>
    <name evidence="5" type="ORF">QQ055_10350</name>
</gene>
<dbReference type="InterPro" id="IPR000399">
    <property type="entry name" value="TPP-bd_CS"/>
</dbReference>
<dbReference type="InterPro" id="IPR039368">
    <property type="entry name" value="AHAS_TPP"/>
</dbReference>